<feature type="region of interest" description="Disordered" evidence="1">
    <location>
        <begin position="54"/>
        <end position="73"/>
    </location>
</feature>
<sequence length="379" mass="43330">MWHARKECQPTAPLSYFLRMIHSFGFDPASVFTEAQLERIHFYFTQIPTSMSSEHQYQHQHQQQYQQSYQQPGTSPSLFLIQYTGRSREYQEQQIDLDILDSRQIKLQLNPSIPSWHELPQQSQVLPLQQSTLLPPQLPQQFPTVSVPQQPNQLPPPDIASIVSTTECLSSKWQTDNPNNHVTTMQVSQLLGTVNDYMSQSQLMQSSQLCSQVLKEEHLQMRRSLQLSHADYKPKSYHLNEALKTYPCHTYLAKLVKNKGCMARIPYLRVFNEHGKLILGSVTVGMLDLREISISQGMVDLKGPFQRMHCAAILAIRSSSLPSDQDLEELCNQIKLRHQQYTSISIYTKQIVCSSNAGPGCTITIPFSLNNELKINKTS</sequence>
<proteinExistence type="predicted"/>
<name>A0A132NTT5_GIAIN</name>
<organism evidence="2 3">
    <name type="scientific">Giardia duodenalis assemblage B</name>
    <dbReference type="NCBI Taxonomy" id="1394984"/>
    <lineage>
        <taxon>Eukaryota</taxon>
        <taxon>Metamonada</taxon>
        <taxon>Diplomonadida</taxon>
        <taxon>Hexamitidae</taxon>
        <taxon>Giardiinae</taxon>
        <taxon>Giardia</taxon>
    </lineage>
</organism>
<dbReference type="AlphaFoldDB" id="A0A132NTT5"/>
<dbReference type="EMBL" id="JXTI01000068">
    <property type="protein sequence ID" value="KWX13477.1"/>
    <property type="molecule type" value="Genomic_DNA"/>
</dbReference>
<dbReference type="OrthoDB" id="10257594at2759"/>
<evidence type="ECO:0000256" key="1">
    <source>
        <dbReference type="SAM" id="MobiDB-lite"/>
    </source>
</evidence>
<reference evidence="2 3" key="1">
    <citation type="journal article" date="2015" name="Mol. Biochem. Parasitol.">
        <title>Identification of polymorphic genes for use in assemblage B genotyping assays through comparative genomics of multiple assemblage B Giardia duodenalis isolates.</title>
        <authorList>
            <person name="Wielinga C."/>
            <person name="Thompson R.C."/>
            <person name="Monis P."/>
            <person name="Ryan U."/>
        </authorList>
    </citation>
    <scope>NUCLEOTIDE SEQUENCE [LARGE SCALE GENOMIC DNA]</scope>
    <source>
        <strain evidence="2 3">BAH15c1</strain>
    </source>
</reference>
<accession>A0A132NTT5</accession>
<feature type="compositionally biased region" description="Low complexity" evidence="1">
    <location>
        <begin position="54"/>
        <end position="71"/>
    </location>
</feature>
<gene>
    <name evidence="2" type="ORF">QR46_2550</name>
</gene>
<dbReference type="Proteomes" id="UP000070089">
    <property type="component" value="Unassembled WGS sequence"/>
</dbReference>
<dbReference type="VEuPathDB" id="GiardiaDB:QR46_2550"/>
<evidence type="ECO:0000313" key="2">
    <source>
        <dbReference type="EMBL" id="KWX13477.1"/>
    </source>
</evidence>
<evidence type="ECO:0000313" key="3">
    <source>
        <dbReference type="Proteomes" id="UP000070089"/>
    </source>
</evidence>
<comment type="caution">
    <text evidence="2">The sequence shown here is derived from an EMBL/GenBank/DDBJ whole genome shotgun (WGS) entry which is preliminary data.</text>
</comment>
<protein>
    <submittedName>
        <fullName evidence="2">Uncharacterized protein</fullName>
    </submittedName>
</protein>